<feature type="region of interest" description="Disordered" evidence="4">
    <location>
        <begin position="57"/>
        <end position="81"/>
    </location>
</feature>
<dbReference type="GO" id="GO:0005829">
    <property type="term" value="C:cytosol"/>
    <property type="evidence" value="ECO:0007669"/>
    <property type="project" value="GOC"/>
</dbReference>
<dbReference type="STRING" id="36646.A0A1V6UR73"/>
<evidence type="ECO:0000256" key="2">
    <source>
        <dbReference type="ARBA" id="ARBA00022448"/>
    </source>
</evidence>
<accession>A0A1V6UR73</accession>
<keyword evidence="2" id="KW-0813">Transport</keyword>
<dbReference type="Proteomes" id="UP000191500">
    <property type="component" value="Unassembled WGS sequence"/>
</dbReference>
<dbReference type="InterPro" id="IPR055505">
    <property type="entry name" value="DUF7077"/>
</dbReference>
<dbReference type="Pfam" id="PF23274">
    <property type="entry name" value="DUF7077"/>
    <property type="match status" value="1"/>
</dbReference>
<protein>
    <recommendedName>
        <fullName evidence="11">TMEM1 family protein</fullName>
    </recommendedName>
</protein>
<evidence type="ECO:0000259" key="7">
    <source>
        <dbReference type="Pfam" id="PF23274"/>
    </source>
</evidence>
<evidence type="ECO:0000313" key="10">
    <source>
        <dbReference type="Proteomes" id="UP000191500"/>
    </source>
</evidence>
<evidence type="ECO:0000256" key="4">
    <source>
        <dbReference type="SAM" id="MobiDB-lite"/>
    </source>
</evidence>
<dbReference type="EMBL" id="MDDG01000005">
    <property type="protein sequence ID" value="OQE40922.1"/>
    <property type="molecule type" value="Genomic_DNA"/>
</dbReference>
<feature type="compositionally biased region" description="Acidic residues" evidence="4">
    <location>
        <begin position="319"/>
        <end position="331"/>
    </location>
</feature>
<dbReference type="Pfam" id="PF12584">
    <property type="entry name" value="TRAPPC10"/>
    <property type="match status" value="1"/>
</dbReference>
<dbReference type="InterPro" id="IPR056913">
    <property type="entry name" value="TRAPPC10/Trs130_N"/>
</dbReference>
<dbReference type="Pfam" id="PF24967">
    <property type="entry name" value="NTS_TR130"/>
    <property type="match status" value="1"/>
</dbReference>
<feature type="domain" description="DUF7077" evidence="7">
    <location>
        <begin position="919"/>
        <end position="1037"/>
    </location>
</feature>
<evidence type="ECO:0008006" key="11">
    <source>
        <dbReference type="Google" id="ProtNLM"/>
    </source>
</evidence>
<keyword evidence="10" id="KW-1185">Reference proteome</keyword>
<comment type="caution">
    <text evidence="9">The sequence shown here is derived from an EMBL/GenBank/DDBJ whole genome shotgun (WGS) entry which is preliminary data.</text>
</comment>
<organism evidence="9 10">
    <name type="scientific">Penicillium coprophilum</name>
    <dbReference type="NCBI Taxonomy" id="36646"/>
    <lineage>
        <taxon>Eukaryota</taxon>
        <taxon>Fungi</taxon>
        <taxon>Dikarya</taxon>
        <taxon>Ascomycota</taxon>
        <taxon>Pezizomycotina</taxon>
        <taxon>Eurotiomycetes</taxon>
        <taxon>Eurotiomycetidae</taxon>
        <taxon>Eurotiales</taxon>
        <taxon>Aspergillaceae</taxon>
        <taxon>Penicillium</taxon>
    </lineage>
</organism>
<dbReference type="GO" id="GO:0006891">
    <property type="term" value="P:intra-Golgi vesicle-mediated transport"/>
    <property type="evidence" value="ECO:0007669"/>
    <property type="project" value="TreeGrafter"/>
</dbReference>
<dbReference type="PANTHER" id="PTHR13251">
    <property type="entry name" value="EPILEPSY HOLOPROSENCEPHALY CANDIDATE 1/TMEM1"/>
    <property type="match status" value="1"/>
</dbReference>
<evidence type="ECO:0000259" key="8">
    <source>
        <dbReference type="Pfam" id="PF24967"/>
    </source>
</evidence>
<feature type="domain" description="TRAPPC10/Trs130 N-terminal" evidence="6">
    <location>
        <begin position="346"/>
        <end position="384"/>
    </location>
</feature>
<dbReference type="Pfam" id="PF23036">
    <property type="entry name" value="TRAPPC10_1st"/>
    <property type="match status" value="2"/>
</dbReference>
<sequence>MDPSQASSNVTVEYTDPSGLFPLIQPVIEAKLPLRNLHWKSPTRPVRSIESLRIGFTPAQESNERKSSSDTVHGTVTHRRHQIPGLRQTPYLKVYLLRCDDNETYKATARRNLREWIKTNASSQSSQSATTSQEKHDAFEWLILHVVPDGDAAEKAATPTSKWGRGSTTVLEKAKADFNGSSKSAVDRVAQLRLPKPGTKSLELGEQLEDLIDKMKNGILASFDLRVAQYEEDIKEKDSQRSLPGWNFCTFFILKEGLARGFENVGLFEDALAGYDELAVGLDAAIRDQLDGSGDQHSGALSVTSKNWAEMAKRALETETSDDSDSNDDDGTLFSELQTRDFPFNSNKMSYREMILASDISIFDFRTYIFSRQLTLLLRAARAPSLTKSESEAEANAAKSGKKPENLILLAEICGRATEFIGLAARTLRYDLECGLAEVFHDSKTDVINNLVSSWAFSAAFQILSQTFTPTLMLPESSLHAVAQSSEAAAITMADSRVDLPRRSSSLIGGARPGRPVTQDISDSVGLMQRRSTMEHPKPVPVLPQKTGSEQLSSGRAELLLLARRSLEEIARRRGWAESWNNLGLLFDERHRSGASGLTEVSLDGDDNEESKIASKEKQSSLVGIKLSGLKAALKSKDAYLFLYEDLTDRLIRHHMAANRVNSVEQALAEIAILRYRQKDYESAASYFYRMAPFYGSKYWIVLEGSMLELHARCLKELKRNEDYVRLMIRLLSKFATYAQAQLSVRQKSVAGSIPSTEQEMLEEHVHDLFEASGALQKDIPVSLTDFFADLRVDPTIRLYDNKDGFQIQLSLRFLLGQNIEIENLKVRLVHANSSQHSEHWIESSAKFVVKSSSTHILIDSSTTLQGKYFIDRLEMRAGNLVFNFNGGRDSTLPAGFRETEDSEEIDDQPYIYCYPPAEALRAKIVSPHLINLQAMRTLELELDSGRNDIKSGTIRVRPATAGLRLRLTETEVVNGKLEVDANHESGIIEFGQLPARSFVRLRIPYTVEEAFSTLSARAEIGYETEQGRFASSASFNVFSTLPISVNVQDIFKDETLFSRFTISPAMLIPLRIMNCSLPSSDVYNVQSSITGPVALDVFPKQPASLLYKIRHNEGNTATSTPRSLQLSVDFTCVDDECLDAVEKQFAASIDSSPFRQYAALLTSHIVSSFRAQLSTNDMEAIGLIREVNMLPYRTVRWDDLLGALKVPGEDVRQWLKEWHKNNSAIPLPAQPTIPTRRIIIPVDVPEIQVVHTADLQLQPKPTTDSELSTHAAVGQMITAELCLRHTRRWCSPSTRENADQPLECSYEIHANPEQWQIGGRRRGNFLARDGESTCFTVLLLPQKPGHLLLPGLEIRTFFPSAPQLPTSPPTTDPAGSMAPSRRSIPCEVDYRNHGETVLVLPDLKKTTVSLSAAGGNHAPGGGSWLVDSERRTEEVH</sequence>
<keyword evidence="3" id="KW-0333">Golgi apparatus</keyword>
<feature type="region of interest" description="Disordered" evidence="4">
    <location>
        <begin position="315"/>
        <end position="334"/>
    </location>
</feature>
<feature type="domain" description="Trs130 NTS" evidence="8">
    <location>
        <begin position="609"/>
        <end position="724"/>
    </location>
</feature>
<evidence type="ECO:0000259" key="5">
    <source>
        <dbReference type="Pfam" id="PF12584"/>
    </source>
</evidence>
<dbReference type="GO" id="GO:1990071">
    <property type="term" value="C:TRAPPII protein complex"/>
    <property type="evidence" value="ECO:0007669"/>
    <property type="project" value="InterPro"/>
</dbReference>
<evidence type="ECO:0000256" key="1">
    <source>
        <dbReference type="ARBA" id="ARBA00004555"/>
    </source>
</evidence>
<evidence type="ECO:0000313" key="9">
    <source>
        <dbReference type="EMBL" id="OQE40922.1"/>
    </source>
</evidence>
<reference evidence="10" key="1">
    <citation type="journal article" date="2017" name="Nat. Microbiol.">
        <title>Global analysis of biosynthetic gene clusters reveals vast potential of secondary metabolite production in Penicillium species.</title>
        <authorList>
            <person name="Nielsen J.C."/>
            <person name="Grijseels S."/>
            <person name="Prigent S."/>
            <person name="Ji B."/>
            <person name="Dainat J."/>
            <person name="Nielsen K.F."/>
            <person name="Frisvad J.C."/>
            <person name="Workman M."/>
            <person name="Nielsen J."/>
        </authorList>
    </citation>
    <scope>NUCLEOTIDE SEQUENCE [LARGE SCALE GENOMIC DNA]</scope>
    <source>
        <strain evidence="10">IBT 31321</strain>
    </source>
</reference>
<evidence type="ECO:0000256" key="3">
    <source>
        <dbReference type="ARBA" id="ARBA00023034"/>
    </source>
</evidence>
<gene>
    <name evidence="9" type="ORF">PENCOP_c005G03163</name>
</gene>
<feature type="domain" description="TRAPPC10/Trs130 C-terminal" evidence="5">
    <location>
        <begin position="1242"/>
        <end position="1401"/>
    </location>
</feature>
<dbReference type="PANTHER" id="PTHR13251:SF3">
    <property type="entry name" value="TRAFFICKING PROTEIN PARTICLE COMPLEX SUBUNIT 10"/>
    <property type="match status" value="1"/>
</dbReference>
<dbReference type="InterPro" id="IPR056916">
    <property type="entry name" value="NTS_TR130"/>
</dbReference>
<dbReference type="InterPro" id="IPR045126">
    <property type="entry name" value="TRAPPC10/Trs130"/>
</dbReference>
<feature type="domain" description="TRAPPC10/Trs130 N-terminal" evidence="6">
    <location>
        <begin position="7"/>
        <end position="308"/>
    </location>
</feature>
<comment type="subcellular location">
    <subcellularLocation>
        <location evidence="1">Golgi apparatus</location>
    </subcellularLocation>
</comment>
<feature type="compositionally biased region" description="Basic and acidic residues" evidence="4">
    <location>
        <begin position="1428"/>
        <end position="1437"/>
    </location>
</feature>
<proteinExistence type="predicted"/>
<dbReference type="GO" id="GO:0034498">
    <property type="term" value="P:early endosome to Golgi transport"/>
    <property type="evidence" value="ECO:0007669"/>
    <property type="project" value="TreeGrafter"/>
</dbReference>
<feature type="region of interest" description="Disordered" evidence="4">
    <location>
        <begin position="1362"/>
        <end position="1382"/>
    </location>
</feature>
<dbReference type="InterPro" id="IPR022233">
    <property type="entry name" value="TRAPPC10/Trs130_C"/>
</dbReference>
<dbReference type="Pfam" id="PF24965">
    <property type="entry name" value="TRS130_4HB"/>
    <property type="match status" value="1"/>
</dbReference>
<feature type="region of interest" description="Disordered" evidence="4">
    <location>
        <begin position="1413"/>
        <end position="1437"/>
    </location>
</feature>
<name>A0A1V6UR73_9EURO</name>
<evidence type="ECO:0000259" key="6">
    <source>
        <dbReference type="Pfam" id="PF23036"/>
    </source>
</evidence>